<dbReference type="Pfam" id="PF23639">
    <property type="entry name" value="DUF7146"/>
    <property type="match status" value="1"/>
</dbReference>
<name>A0A1C2J994_ACITH</name>
<dbReference type="GO" id="GO:0004386">
    <property type="term" value="F:helicase activity"/>
    <property type="evidence" value="ECO:0007669"/>
    <property type="project" value="InterPro"/>
</dbReference>
<evidence type="ECO:0000256" key="1">
    <source>
        <dbReference type="SAM" id="MobiDB-lite"/>
    </source>
</evidence>
<dbReference type="InterPro" id="IPR034154">
    <property type="entry name" value="TOPRIM_DnaG/twinkle"/>
</dbReference>
<reference evidence="3" key="1">
    <citation type="journal article" date="2016" name="Int. J. Mol. Sci.">
        <title>Comparative genomics of the extreme acidophile Acidithiobacillus thiooxidans reveals intraspecific divergence and niche adaptation.</title>
        <authorList>
            <person name="Zhang X."/>
            <person name="Feng X."/>
            <person name="Tao J."/>
            <person name="Ma L."/>
            <person name="Xiao Y."/>
            <person name="Liang Y."/>
            <person name="Liu X."/>
            <person name="Yin H."/>
        </authorList>
    </citation>
    <scope>NUCLEOTIDE SEQUENCE [LARGE SCALE GENOMIC DNA]</scope>
    <source>
        <strain evidence="3">DXS-W</strain>
    </source>
</reference>
<dbReference type="EMBL" id="LWRY01000152">
    <property type="protein sequence ID" value="OCX70875.1"/>
    <property type="molecule type" value="Genomic_DNA"/>
</dbReference>
<accession>A0A1C2J994</accession>
<dbReference type="InterPro" id="IPR006171">
    <property type="entry name" value="TOPRIM_dom"/>
</dbReference>
<sequence>MGNLSDFARRYHEIGKEPVGFPEVAAAARGHWKTLLPSLGVDTHALNGKHGACPGCGGKDRFRFDDRDGNGTFVCSQGNGDTLAGDGFILLEHVHGWTRPESFQAVKAALGMGSKIERTASFPASFADSKPAPGREQSPSKMDMRKELSRVKTLWNQAVSIRGTIADKYLASRGILTDSIPIDAHLRFHRWLTQYQADGQGGFNIIHEGPAMVALVTNVHEEILGIHKTFIQPDGSGKANVPGGNSKFLKKCVERLNGGAVRIHPPDPQSGMIGIGEGIETVLSMHTITRQKGGILPVMAALNTSLLADWVPPISARQIAILADNDSAGMHAAQKLQARLHQYRPDAATDILMPPQPGADWNNILQQKAPSKSASPR</sequence>
<dbReference type="Pfam" id="PF08273">
    <property type="entry name" value="Zn_Ribbon_Prim"/>
    <property type="match status" value="1"/>
</dbReference>
<dbReference type="AlphaFoldDB" id="A0A1C2J994"/>
<gene>
    <name evidence="3" type="ORF">A6M23_13030</name>
</gene>
<evidence type="ECO:0000313" key="3">
    <source>
        <dbReference type="EMBL" id="OCX70875.1"/>
    </source>
</evidence>
<dbReference type="Gene3D" id="3.40.1360.10">
    <property type="match status" value="1"/>
</dbReference>
<dbReference type="SUPFAM" id="SSF57783">
    <property type="entry name" value="Zinc beta-ribbon"/>
    <property type="match status" value="1"/>
</dbReference>
<evidence type="ECO:0000259" key="2">
    <source>
        <dbReference type="SMART" id="SM00778"/>
    </source>
</evidence>
<dbReference type="Pfam" id="PF13362">
    <property type="entry name" value="Toprim_3"/>
    <property type="match status" value="1"/>
</dbReference>
<dbReference type="SMART" id="SM00778">
    <property type="entry name" value="Prim_Zn_Ribbon"/>
    <property type="match status" value="1"/>
</dbReference>
<feature type="domain" description="DNA primase/helicase Gp4 N-terminal Bacteriophage T7-like" evidence="2">
    <location>
        <begin position="48"/>
        <end position="88"/>
    </location>
</feature>
<dbReference type="Proteomes" id="UP000095008">
    <property type="component" value="Unassembled WGS sequence"/>
</dbReference>
<feature type="region of interest" description="Disordered" evidence="1">
    <location>
        <begin position="352"/>
        <end position="377"/>
    </location>
</feature>
<feature type="compositionally biased region" description="Polar residues" evidence="1">
    <location>
        <begin position="363"/>
        <end position="377"/>
    </location>
</feature>
<dbReference type="InterPro" id="IPR055570">
    <property type="entry name" value="DUF7146"/>
</dbReference>
<dbReference type="GO" id="GO:0008270">
    <property type="term" value="F:zinc ion binding"/>
    <property type="evidence" value="ECO:0007669"/>
    <property type="project" value="InterPro"/>
</dbReference>
<dbReference type="RefSeq" id="WP_024893680.1">
    <property type="nucleotide sequence ID" value="NZ_JAAOMO010000052.1"/>
</dbReference>
<comment type="caution">
    <text evidence="3">The sequence shown here is derived from an EMBL/GenBank/DDBJ whole genome shotgun (WGS) entry which is preliminary data.</text>
</comment>
<keyword evidence="4" id="KW-1185">Reference proteome</keyword>
<dbReference type="InterPro" id="IPR013237">
    <property type="entry name" value="Phage_T7_Gp4_N"/>
</dbReference>
<organism evidence="3 4">
    <name type="scientific">Acidithiobacillus thiooxidans</name>
    <name type="common">Thiobacillus thiooxidans</name>
    <dbReference type="NCBI Taxonomy" id="930"/>
    <lineage>
        <taxon>Bacteria</taxon>
        <taxon>Pseudomonadati</taxon>
        <taxon>Pseudomonadota</taxon>
        <taxon>Acidithiobacillia</taxon>
        <taxon>Acidithiobacillales</taxon>
        <taxon>Acidithiobacillaceae</taxon>
        <taxon>Acidithiobacillus</taxon>
    </lineage>
</organism>
<proteinExistence type="predicted"/>
<dbReference type="OrthoDB" id="8967890at2"/>
<protein>
    <recommendedName>
        <fullName evidence="2">DNA primase/helicase Gp4 N-terminal Bacteriophage T7-like domain-containing protein</fullName>
    </recommendedName>
</protein>
<dbReference type="CDD" id="cd01029">
    <property type="entry name" value="TOPRIM_primases"/>
    <property type="match status" value="1"/>
</dbReference>
<evidence type="ECO:0000313" key="4">
    <source>
        <dbReference type="Proteomes" id="UP000095008"/>
    </source>
</evidence>
<feature type="region of interest" description="Disordered" evidence="1">
    <location>
        <begin position="122"/>
        <end position="143"/>
    </location>
</feature>